<feature type="domain" description="Gfo/Idh/MocA-like oxidoreductase N-terminal" evidence="2">
    <location>
        <begin position="5"/>
        <end position="121"/>
    </location>
</feature>
<feature type="domain" description="GFO/IDH/MocA-like oxidoreductase" evidence="3">
    <location>
        <begin position="131"/>
        <end position="259"/>
    </location>
</feature>
<protein>
    <recommendedName>
        <fullName evidence="6">Dehydrogenase</fullName>
    </recommendedName>
</protein>
<dbReference type="Pfam" id="PF14100">
    <property type="entry name" value="DUF6807"/>
    <property type="match status" value="1"/>
</dbReference>
<proteinExistence type="predicted"/>
<evidence type="ECO:0000259" key="3">
    <source>
        <dbReference type="Pfam" id="PF22725"/>
    </source>
</evidence>
<accession>A0ABP4R3H0</accession>
<dbReference type="RefSeq" id="WP_346104536.1">
    <property type="nucleotide sequence ID" value="NZ_BAAAMU010000015.1"/>
</dbReference>
<sequence length="663" mass="70701">MAPAKVVLAGAQGHGQHHLGILRELSGRGLVTLAGICDLRPVEVDFAAPPQSSDLGKLIAETGAEFTVVCTPINTHADLAVTALRAGSHVLLEKPPAPNPDEHRRIAAAVAETGLACQVGFQSLGSTAVPALRELIAGGTLGRVRGIGGAGAWARPASYFTRSPWAGRRRLNGVDVMDGALTNPFAHAVATALAIADAPIAEIETELYHANPIESDDTSCLRVRLEDGLTITIAVTLCAPDEQPRHEPYVTVHGDAGRATLYYTQDRLTVELADGSVTTTAHERTGLLENLIDHARTGAELLVPLAGTERFTRVLDAIRLAPEPVPIPERHQIVHRDESGAVTGRVLPGVVGLTDLSARELALYSELGAAWTRVELLVSGREVAAYDWRPDLPATDAPRPYLYGVRTLGGVEVTEVRPEDHVHHLGVGVAISDLGGANFWGGRTYVKDLGPAWLADHGRQRHVAFTRLEDGGFVEQLEWIGPGGLMAREERTVTARPIGAAWAPDSPPPGSGRTQDSPPVGAAWALDFAFTLTNLTGAPLTIQSSATKGRAGAGYGGFFWRAPGTSHARRTLPGDERAVHGSREPWIALSGRTPEGRDWTLIFVQADDPWFVRVEEYPGVGQALAWDTPLVVDSTLTRRVVTIVADGRLSEEEVSALAAEVRL</sequence>
<evidence type="ECO:0000256" key="1">
    <source>
        <dbReference type="ARBA" id="ARBA00023002"/>
    </source>
</evidence>
<dbReference type="Pfam" id="PF22725">
    <property type="entry name" value="GFO_IDH_MocA_C3"/>
    <property type="match status" value="1"/>
</dbReference>
<dbReference type="InterPro" id="IPR055170">
    <property type="entry name" value="GFO_IDH_MocA-like_dom"/>
</dbReference>
<dbReference type="InterPro" id="IPR000683">
    <property type="entry name" value="Gfo/Idh/MocA-like_OxRdtase_N"/>
</dbReference>
<dbReference type="PANTHER" id="PTHR43818:SF11">
    <property type="entry name" value="BCDNA.GH03377"/>
    <property type="match status" value="1"/>
</dbReference>
<evidence type="ECO:0000313" key="4">
    <source>
        <dbReference type="EMBL" id="GAA1628615.1"/>
    </source>
</evidence>
<keyword evidence="1" id="KW-0560">Oxidoreductase</keyword>
<dbReference type="Pfam" id="PF01408">
    <property type="entry name" value="GFO_IDH_MocA"/>
    <property type="match status" value="1"/>
</dbReference>
<name>A0ABP4R3H0_9ACTN</name>
<dbReference type="InterPro" id="IPR029475">
    <property type="entry name" value="DUF6807"/>
</dbReference>
<dbReference type="EMBL" id="BAAAMU010000015">
    <property type="protein sequence ID" value="GAA1628615.1"/>
    <property type="molecule type" value="Genomic_DNA"/>
</dbReference>
<comment type="caution">
    <text evidence="4">The sequence shown here is derived from an EMBL/GenBank/DDBJ whole genome shotgun (WGS) entry which is preliminary data.</text>
</comment>
<keyword evidence="5" id="KW-1185">Reference proteome</keyword>
<dbReference type="Gene3D" id="3.40.50.720">
    <property type="entry name" value="NAD(P)-binding Rossmann-like Domain"/>
    <property type="match status" value="1"/>
</dbReference>
<organism evidence="4 5">
    <name type="scientific">Nonomuraea maheshkhaliensis</name>
    <dbReference type="NCBI Taxonomy" id="419590"/>
    <lineage>
        <taxon>Bacteria</taxon>
        <taxon>Bacillati</taxon>
        <taxon>Actinomycetota</taxon>
        <taxon>Actinomycetes</taxon>
        <taxon>Streptosporangiales</taxon>
        <taxon>Streptosporangiaceae</taxon>
        <taxon>Nonomuraea</taxon>
    </lineage>
</organism>
<evidence type="ECO:0000313" key="5">
    <source>
        <dbReference type="Proteomes" id="UP001500064"/>
    </source>
</evidence>
<gene>
    <name evidence="4" type="ORF">GCM10009733_026710</name>
</gene>
<dbReference type="Gene3D" id="3.30.360.10">
    <property type="entry name" value="Dihydrodipicolinate Reductase, domain 2"/>
    <property type="match status" value="1"/>
</dbReference>
<dbReference type="PANTHER" id="PTHR43818">
    <property type="entry name" value="BCDNA.GH03377"/>
    <property type="match status" value="1"/>
</dbReference>
<reference evidence="5" key="1">
    <citation type="journal article" date="2019" name="Int. J. Syst. Evol. Microbiol.">
        <title>The Global Catalogue of Microorganisms (GCM) 10K type strain sequencing project: providing services to taxonomists for standard genome sequencing and annotation.</title>
        <authorList>
            <consortium name="The Broad Institute Genomics Platform"/>
            <consortium name="The Broad Institute Genome Sequencing Center for Infectious Disease"/>
            <person name="Wu L."/>
            <person name="Ma J."/>
        </authorList>
    </citation>
    <scope>NUCLEOTIDE SEQUENCE [LARGE SCALE GENOMIC DNA]</scope>
    <source>
        <strain evidence="5">JCM 13929</strain>
    </source>
</reference>
<evidence type="ECO:0008006" key="6">
    <source>
        <dbReference type="Google" id="ProtNLM"/>
    </source>
</evidence>
<dbReference type="SUPFAM" id="SSF51735">
    <property type="entry name" value="NAD(P)-binding Rossmann-fold domains"/>
    <property type="match status" value="1"/>
</dbReference>
<dbReference type="InterPro" id="IPR050463">
    <property type="entry name" value="Gfo/Idh/MocA_oxidrdct_glycsds"/>
</dbReference>
<dbReference type="SUPFAM" id="SSF55347">
    <property type="entry name" value="Glyceraldehyde-3-phosphate dehydrogenase-like, C-terminal domain"/>
    <property type="match status" value="1"/>
</dbReference>
<dbReference type="InterPro" id="IPR036291">
    <property type="entry name" value="NAD(P)-bd_dom_sf"/>
</dbReference>
<evidence type="ECO:0000259" key="2">
    <source>
        <dbReference type="Pfam" id="PF01408"/>
    </source>
</evidence>
<dbReference type="Proteomes" id="UP001500064">
    <property type="component" value="Unassembled WGS sequence"/>
</dbReference>